<reference evidence="2" key="1">
    <citation type="journal article" date="2019" name="Int. J. Syst. Evol. Microbiol.">
        <title>The Global Catalogue of Microorganisms (GCM) 10K type strain sequencing project: providing services to taxonomists for standard genome sequencing and annotation.</title>
        <authorList>
            <consortium name="The Broad Institute Genomics Platform"/>
            <consortium name="The Broad Institute Genome Sequencing Center for Infectious Disease"/>
            <person name="Wu L."/>
            <person name="Ma J."/>
        </authorList>
    </citation>
    <scope>NUCLEOTIDE SEQUENCE [LARGE SCALE GENOMIC DNA]</scope>
    <source>
        <strain evidence="2">ZS-35-S2</strain>
    </source>
</reference>
<name>A0ABW1KKJ8_9ACTN</name>
<sequence length="177" mass="20799">MYDASLAHLDRLPDRARDDYLRIVERTLVEVPARWRSRIAVPVLWLTLDASDGDDIEVERVDLLELHRQNGYPDEFSRWVGVAVRSRMTKVGARCTALFCHQWMSSSIRSPLLHTLTGEPERHVFLHATHRDASRAFRDAFRVQRGPLRRLRFVPEVHRKLADARRTWPDRTDLRPE</sequence>
<keyword evidence="2" id="KW-1185">Reference proteome</keyword>
<dbReference type="EMBL" id="JBHSPR010000055">
    <property type="protein sequence ID" value="MFC6022155.1"/>
    <property type="molecule type" value="Genomic_DNA"/>
</dbReference>
<proteinExistence type="predicted"/>
<dbReference type="RefSeq" id="WP_377431390.1">
    <property type="nucleotide sequence ID" value="NZ_JBHSPR010000055.1"/>
</dbReference>
<evidence type="ECO:0000313" key="1">
    <source>
        <dbReference type="EMBL" id="MFC6022155.1"/>
    </source>
</evidence>
<dbReference type="Proteomes" id="UP001596203">
    <property type="component" value="Unassembled WGS sequence"/>
</dbReference>
<accession>A0ABW1KKJ8</accession>
<gene>
    <name evidence="1" type="ORF">ACFP2T_39080</name>
</gene>
<comment type="caution">
    <text evidence="1">The sequence shown here is derived from an EMBL/GenBank/DDBJ whole genome shotgun (WGS) entry which is preliminary data.</text>
</comment>
<organism evidence="1 2">
    <name type="scientific">Plantactinospora solaniradicis</name>
    <dbReference type="NCBI Taxonomy" id="1723736"/>
    <lineage>
        <taxon>Bacteria</taxon>
        <taxon>Bacillati</taxon>
        <taxon>Actinomycetota</taxon>
        <taxon>Actinomycetes</taxon>
        <taxon>Micromonosporales</taxon>
        <taxon>Micromonosporaceae</taxon>
        <taxon>Plantactinospora</taxon>
    </lineage>
</organism>
<protein>
    <submittedName>
        <fullName evidence="1">Uncharacterized protein</fullName>
    </submittedName>
</protein>
<evidence type="ECO:0000313" key="2">
    <source>
        <dbReference type="Proteomes" id="UP001596203"/>
    </source>
</evidence>